<dbReference type="GO" id="GO:0004519">
    <property type="term" value="F:endonuclease activity"/>
    <property type="evidence" value="ECO:0007669"/>
    <property type="project" value="UniProtKB-KW"/>
</dbReference>
<dbReference type="EMBL" id="JAQGLA010000002">
    <property type="protein sequence ID" value="MDA3624270.1"/>
    <property type="molecule type" value="Genomic_DNA"/>
</dbReference>
<keyword evidence="1" id="KW-0255">Endonuclease</keyword>
<dbReference type="InterPro" id="IPR038563">
    <property type="entry name" value="Endonuclease_7_sf"/>
</dbReference>
<keyword evidence="1" id="KW-0378">Hydrolase</keyword>
<keyword evidence="1" id="KW-0540">Nuclease</keyword>
<evidence type="ECO:0000313" key="1">
    <source>
        <dbReference type="EMBL" id="MDA3624270.1"/>
    </source>
</evidence>
<dbReference type="InterPro" id="IPR004211">
    <property type="entry name" value="Endonuclease_7"/>
</dbReference>
<dbReference type="SUPFAM" id="SSF54060">
    <property type="entry name" value="His-Me finger endonucleases"/>
    <property type="match status" value="1"/>
</dbReference>
<proteinExistence type="predicted"/>
<dbReference type="Proteomes" id="UP001210380">
    <property type="component" value="Unassembled WGS sequence"/>
</dbReference>
<evidence type="ECO:0000313" key="2">
    <source>
        <dbReference type="Proteomes" id="UP001210380"/>
    </source>
</evidence>
<organism evidence="1 2">
    <name type="scientific">Saccharopolyspora oryzae</name>
    <dbReference type="NCBI Taxonomy" id="2997343"/>
    <lineage>
        <taxon>Bacteria</taxon>
        <taxon>Bacillati</taxon>
        <taxon>Actinomycetota</taxon>
        <taxon>Actinomycetes</taxon>
        <taxon>Pseudonocardiales</taxon>
        <taxon>Pseudonocardiaceae</taxon>
        <taxon>Saccharopolyspora</taxon>
    </lineage>
</organism>
<dbReference type="InterPro" id="IPR044925">
    <property type="entry name" value="His-Me_finger_sf"/>
</dbReference>
<dbReference type="Gene3D" id="3.40.1800.10">
    <property type="entry name" value="His-Me finger endonucleases"/>
    <property type="match status" value="1"/>
</dbReference>
<dbReference type="Pfam" id="PF02945">
    <property type="entry name" value="Endonuclease_7"/>
    <property type="match status" value="1"/>
</dbReference>
<protein>
    <submittedName>
        <fullName evidence="1">Endonuclease VII domain-containing protein</fullName>
    </submittedName>
</protein>
<comment type="caution">
    <text evidence="1">The sequence shown here is derived from an EMBL/GenBank/DDBJ whole genome shotgun (WGS) entry which is preliminary data.</text>
</comment>
<name>A0ABT4URD4_9PSEU</name>
<gene>
    <name evidence="1" type="ORF">OU415_02410</name>
</gene>
<sequence>MRKARARRYGLTVAEMDQLLTSQSSCGICPYVFSDDDSRFLHIDHDHVTGKVRGVLCQWCNLLLGHAREDPVILRAAASYLERHTGVVGGAA</sequence>
<accession>A0ABT4URD4</accession>
<keyword evidence="2" id="KW-1185">Reference proteome</keyword>
<reference evidence="1 2" key="1">
    <citation type="submission" date="2022-11" db="EMBL/GenBank/DDBJ databases">
        <title>Draft genome sequence of Saccharopolyspora sp. WRP15-2 isolated from rhizosphere soils of wild rice in Thailand.</title>
        <authorList>
            <person name="Duangmal K."/>
            <person name="Kammanee S."/>
            <person name="Muangham S."/>
        </authorList>
    </citation>
    <scope>NUCLEOTIDE SEQUENCE [LARGE SCALE GENOMIC DNA]</scope>
    <source>
        <strain evidence="1 2">WRP15-2</strain>
    </source>
</reference>